<dbReference type="GO" id="GO:0005507">
    <property type="term" value="F:copper ion binding"/>
    <property type="evidence" value="ECO:0007669"/>
    <property type="project" value="TreeGrafter"/>
</dbReference>
<evidence type="ECO:0000313" key="2">
    <source>
        <dbReference type="EMBL" id="CRZ13024.1"/>
    </source>
</evidence>
<dbReference type="Gene3D" id="3.40.50.1000">
    <property type="entry name" value="HAD superfamily/HAD-like"/>
    <property type="match status" value="1"/>
</dbReference>
<proteinExistence type="predicted"/>
<dbReference type="PANTHER" id="PTHR43520:SF8">
    <property type="entry name" value="P-TYPE CU(+) TRANSPORTER"/>
    <property type="match status" value="1"/>
</dbReference>
<accession>A0A0H5RW92</accession>
<dbReference type="Gene3D" id="3.40.1110.10">
    <property type="entry name" value="Calcium-transporting ATPase, cytoplasmic domain N"/>
    <property type="match status" value="1"/>
</dbReference>
<dbReference type="GO" id="GO:0043682">
    <property type="term" value="F:P-type divalent copper transporter activity"/>
    <property type="evidence" value="ECO:0007669"/>
    <property type="project" value="TreeGrafter"/>
</dbReference>
<feature type="non-terminal residue" evidence="2">
    <location>
        <position position="143"/>
    </location>
</feature>
<dbReference type="InterPro" id="IPR023299">
    <property type="entry name" value="ATPase_P-typ_cyto_dom_N"/>
</dbReference>
<keyword evidence="1" id="KW-1278">Translocase</keyword>
<dbReference type="GO" id="GO:0055070">
    <property type="term" value="P:copper ion homeostasis"/>
    <property type="evidence" value="ECO:0007669"/>
    <property type="project" value="TreeGrafter"/>
</dbReference>
<protein>
    <submittedName>
        <fullName evidence="2">Uncharacterized protein</fullName>
    </submittedName>
</protein>
<dbReference type="AlphaFoldDB" id="A0A0H5RW92"/>
<sequence>LLQQVTSLHGSTMGAEMARLEKASEHVLGKAIVRYAEDHGVEFDGWRNSLSPGSPDSFLYVPGKGIKCSIDGKMILVGNQTWLRQYSITVSDHSEFPLSATIVYVAINSICVGAIALSDQPRPEATAAVAALKASGISVWMVT</sequence>
<reference evidence="2" key="1">
    <citation type="submission" date="2015-04" db="EMBL/GenBank/DDBJ databases">
        <title>The genome sequence of the plant pathogenic Rhizarian Plasmodiophora brassicae reveals insights in its biotrophic life cycle and the origin of chitin synthesis.</title>
        <authorList>
            <person name="Schwelm A."/>
            <person name="Fogelqvist J."/>
            <person name="Knaust A."/>
            <person name="Julke S."/>
            <person name="Lilja T."/>
            <person name="Dhandapani V."/>
            <person name="Bonilla-Rosso G."/>
            <person name="Karlsson M."/>
            <person name="Shevchenko A."/>
            <person name="Choi S.R."/>
            <person name="Kim H.G."/>
            <person name="Park J.Y."/>
            <person name="Lim Y.P."/>
            <person name="Ludwig-Muller J."/>
            <person name="Dixelius C."/>
        </authorList>
    </citation>
    <scope>NUCLEOTIDE SEQUENCE</scope>
    <source>
        <tissue evidence="2">Potato root galls</tissue>
    </source>
</reference>
<dbReference type="GO" id="GO:0016020">
    <property type="term" value="C:membrane"/>
    <property type="evidence" value="ECO:0007669"/>
    <property type="project" value="TreeGrafter"/>
</dbReference>
<dbReference type="Pfam" id="PF00702">
    <property type="entry name" value="Hydrolase"/>
    <property type="match status" value="1"/>
</dbReference>
<name>A0A0H5RW92_9EUKA</name>
<dbReference type="SUPFAM" id="SSF81660">
    <property type="entry name" value="Metal cation-transporting ATPase, ATP-binding domain N"/>
    <property type="match status" value="1"/>
</dbReference>
<dbReference type="InterPro" id="IPR023214">
    <property type="entry name" value="HAD_sf"/>
</dbReference>
<organism evidence="2">
    <name type="scientific">Spongospora subterranea</name>
    <dbReference type="NCBI Taxonomy" id="70186"/>
    <lineage>
        <taxon>Eukaryota</taxon>
        <taxon>Sar</taxon>
        <taxon>Rhizaria</taxon>
        <taxon>Endomyxa</taxon>
        <taxon>Phytomyxea</taxon>
        <taxon>Plasmodiophorida</taxon>
        <taxon>Plasmodiophoridae</taxon>
        <taxon>Spongospora</taxon>
    </lineage>
</organism>
<dbReference type="EMBL" id="HACM01012582">
    <property type="protein sequence ID" value="CRZ13024.1"/>
    <property type="molecule type" value="Transcribed_RNA"/>
</dbReference>
<dbReference type="PANTHER" id="PTHR43520">
    <property type="entry name" value="ATP7, ISOFORM B"/>
    <property type="match status" value="1"/>
</dbReference>
<evidence type="ECO:0000256" key="1">
    <source>
        <dbReference type="ARBA" id="ARBA00022967"/>
    </source>
</evidence>
<feature type="non-terminal residue" evidence="2">
    <location>
        <position position="1"/>
    </location>
</feature>
<dbReference type="GO" id="GO:0000166">
    <property type="term" value="F:nucleotide binding"/>
    <property type="evidence" value="ECO:0007669"/>
    <property type="project" value="InterPro"/>
</dbReference>